<accession>A8LIK8</accession>
<dbReference type="HOGENOM" id="CLU_1755935_0_0_5"/>
<name>A8LIK8_DINSH</name>
<evidence type="ECO:0000313" key="1">
    <source>
        <dbReference type="EMBL" id="ABV94449.1"/>
    </source>
</evidence>
<dbReference type="EMBL" id="CP000830">
    <property type="protein sequence ID" value="ABV94449.1"/>
    <property type="molecule type" value="Genomic_DNA"/>
</dbReference>
<reference evidence="2" key="1">
    <citation type="journal article" date="2010" name="ISME J.">
        <title>The complete genome sequence of the algal symbiont Dinoroseobacter shibae: a hitchhiker's guide to life in the sea.</title>
        <authorList>
            <person name="Wagner-Dobler I."/>
            <person name="Ballhausen B."/>
            <person name="Berger M."/>
            <person name="Brinkhoff T."/>
            <person name="Buchholz I."/>
            <person name="Bunk B."/>
            <person name="Cypionka H."/>
            <person name="Daniel R."/>
            <person name="Drepper T."/>
            <person name="Gerdts G."/>
            <person name="Hahnke S."/>
            <person name="Han C."/>
            <person name="Jahn D."/>
            <person name="Kalhoefer D."/>
            <person name="Kiss H."/>
            <person name="Klenk H.P."/>
            <person name="Kyrpides N."/>
            <person name="Liebl W."/>
            <person name="Liesegang H."/>
            <person name="Meincke L."/>
            <person name="Pati A."/>
            <person name="Petersen J."/>
            <person name="Piekarski T."/>
            <person name="Pommerenke C."/>
            <person name="Pradella S."/>
            <person name="Pukall R."/>
            <person name="Rabus R."/>
            <person name="Stackebrandt E."/>
            <person name="Thole S."/>
            <person name="Thompson L."/>
            <person name="Tielen P."/>
            <person name="Tomasch J."/>
            <person name="von Jan M."/>
            <person name="Wanphrut N."/>
            <person name="Wichels A."/>
            <person name="Zech H."/>
            <person name="Simon M."/>
        </authorList>
    </citation>
    <scope>NUCLEOTIDE SEQUENCE [LARGE SCALE GENOMIC DNA]</scope>
    <source>
        <strain evidence="2">DSM 16493 / NCIMB 14021 / DFL 12</strain>
    </source>
</reference>
<organism evidence="1 2">
    <name type="scientific">Dinoroseobacter shibae (strain DSM 16493 / NCIMB 14021 / DFL 12)</name>
    <dbReference type="NCBI Taxonomy" id="398580"/>
    <lineage>
        <taxon>Bacteria</taxon>
        <taxon>Pseudomonadati</taxon>
        <taxon>Pseudomonadota</taxon>
        <taxon>Alphaproteobacteria</taxon>
        <taxon>Rhodobacterales</taxon>
        <taxon>Roseobacteraceae</taxon>
        <taxon>Dinoroseobacter</taxon>
    </lineage>
</organism>
<gene>
    <name evidence="1" type="ordered locus">Dshi_2716</name>
</gene>
<protein>
    <submittedName>
        <fullName evidence="1">Uncharacterized protein</fullName>
    </submittedName>
</protein>
<dbReference type="Proteomes" id="UP000006833">
    <property type="component" value="Chromosome"/>
</dbReference>
<dbReference type="KEGG" id="dsh:Dshi_2716"/>
<keyword evidence="2" id="KW-1185">Reference proteome</keyword>
<evidence type="ECO:0000313" key="2">
    <source>
        <dbReference type="Proteomes" id="UP000006833"/>
    </source>
</evidence>
<proteinExistence type="predicted"/>
<dbReference type="STRING" id="398580.Dshi_2716"/>
<sequence length="148" mass="15428">MVELARFDPLQTDLAGITVAVDVTEGLRVAPDGAIMVLAAQAPSGASVSERFVLDQAAVSETRWFFGVAPQDAARLERARQQIVALKAEDPATAGQLSVTAEPCRAVAGAGGTVDVFLQLAADRPFVPVAPTVDLEDEGVPVPRCEGM</sequence>
<dbReference type="AlphaFoldDB" id="A8LIK8"/>